<comment type="caution">
    <text evidence="2">The sequence shown here is derived from an EMBL/GenBank/DDBJ whole genome shotgun (WGS) entry which is preliminary data.</text>
</comment>
<dbReference type="EMBL" id="RJKE01000001">
    <property type="protein sequence ID" value="ROO86778.1"/>
    <property type="molecule type" value="Genomic_DNA"/>
</dbReference>
<dbReference type="Pfam" id="PF18276">
    <property type="entry name" value="TcA_TcB_BD"/>
    <property type="match status" value="1"/>
</dbReference>
<evidence type="ECO:0000313" key="2">
    <source>
        <dbReference type="EMBL" id="ROO86778.1"/>
    </source>
</evidence>
<gene>
    <name evidence="2" type="ORF">EDD29_4358</name>
</gene>
<dbReference type="RefSeq" id="WP_123666147.1">
    <property type="nucleotide sequence ID" value="NZ_RJKE01000001.1"/>
</dbReference>
<reference evidence="2 3" key="1">
    <citation type="submission" date="2018-11" db="EMBL/GenBank/DDBJ databases">
        <title>Sequencing the genomes of 1000 actinobacteria strains.</title>
        <authorList>
            <person name="Klenk H.-P."/>
        </authorList>
    </citation>
    <scope>NUCLEOTIDE SEQUENCE [LARGE SCALE GENOMIC DNA]</scope>
    <source>
        <strain evidence="2 3">DSM 44254</strain>
    </source>
</reference>
<evidence type="ECO:0000313" key="3">
    <source>
        <dbReference type="Proteomes" id="UP000272400"/>
    </source>
</evidence>
<dbReference type="Proteomes" id="UP000272400">
    <property type="component" value="Unassembled WGS sequence"/>
</dbReference>
<keyword evidence="3" id="KW-1185">Reference proteome</keyword>
<name>A0A3N1D133_9ACTN</name>
<sequence>MADTTSFVFENHFHPYVGMLVERLNQQSVDGLLDLAVQQVSEPFFDRLYDPNDPLAAGEDPSFTVTSSPKNIDVSEAGPYSVYNWELFFHAPVTIAVHLSKNQRFAEAQRWFHHVFDPTETDPSTPVPDRFWKFIRFRDPRPGDMPRVDELVAVLSRPPAELTPEERILLVSAARAYEGLRREPFRPHRVARTRVVAYQYYVVMKYLENLIAWGDSLFRLDTAESINEATQLYVLAGNILGPRPAEVPRHRAAPRMSYRGLKEAGMGAFGNALVKLENQLPFSRTPPPGAAGAGAGGTALLGIGRSLYFCVPRNDQLVGYWDTVADRLFKIRTCRDITGTVRQLALFAPALDPGLLSRATAAGIDVAGAVAGTRAPASPVRAALLIQKALEITAEVKAAGSALLSAMDRRDGEELARLRQAHEIGMARLGRDVRFLAWKEAEANTEALLRTRALTFDRYRHFQLLLGRPEAEVDRLRDVALTRVPVTQANFEEVHQRLVGQYATAIARETRPAPRLARDGDPQIQAGAQSQGSLNLIPNEFAELNVHLPASRDKQRDATDLDIIYGVLGMLPNMGVDIEPFGIGGHVEFGGPLLSAVGRTLATAIRGAADQDAHDGGRASRIAAYQRRDLDFVQQSNQAALELMQNGRQLIAALVHEQVARRDHEMAGDQIQRAQEVDAFLATKDTNTELYTWLRGEVSRSFAERYRMAIDVARSAEQAVKREVMRPELDEQTFIGHRHWETGRRGLQAGERLHHDLTRLQLAYLEHDRREFELTTHVSLRMLDPLALLELRSRGSCQFTVPEWLYDLEVPGHHLRRIRTVALSLPSVTGPYTSVAATLSLQRSSLRRDPGLIADKYTRTSGEDPRFLDYPGALESVVTSSAVRDAGLFDAGARDDRYLPFEGAGAISTWALNLPSELRTFDYTSISDAVLHIGYTARPGVRTDAVVTDLRERFAATAGRALGRSFSLRHDFPDDWAAFLAGGSGPSLRIAKDWFPYFAQSATIKVTAVELYGISGDELVRGPSPVEESALQALDAQLASSGAFTLDVPADDTVVVRDRKADPHLIVRYTIRRPTDSP</sequence>
<dbReference type="AlphaFoldDB" id="A0A3N1D133"/>
<organism evidence="2 3">
    <name type="scientific">Actinocorallia herbida</name>
    <dbReference type="NCBI Taxonomy" id="58109"/>
    <lineage>
        <taxon>Bacteria</taxon>
        <taxon>Bacillati</taxon>
        <taxon>Actinomycetota</taxon>
        <taxon>Actinomycetes</taxon>
        <taxon>Streptosporangiales</taxon>
        <taxon>Thermomonosporaceae</taxon>
        <taxon>Actinocorallia</taxon>
    </lineage>
</organism>
<protein>
    <recommendedName>
        <fullName evidence="1">Tc toxin complex TcA C-terminal TcB-binding domain-containing protein</fullName>
    </recommendedName>
</protein>
<evidence type="ECO:0000259" key="1">
    <source>
        <dbReference type="Pfam" id="PF18276"/>
    </source>
</evidence>
<dbReference type="OrthoDB" id="9781691at2"/>
<feature type="domain" description="Tc toxin complex TcA C-terminal TcB-binding" evidence="1">
    <location>
        <begin position="648"/>
        <end position="937"/>
    </location>
</feature>
<accession>A0A3N1D133</accession>
<dbReference type="InterPro" id="IPR040840">
    <property type="entry name" value="TcA_TcB_BD"/>
</dbReference>
<proteinExistence type="predicted"/>